<organism evidence="1 2">
    <name type="scientific">Pseudomonas neuropathica</name>
    <dbReference type="NCBI Taxonomy" id="2730425"/>
    <lineage>
        <taxon>Bacteria</taxon>
        <taxon>Pseudomonadati</taxon>
        <taxon>Pseudomonadota</taxon>
        <taxon>Gammaproteobacteria</taxon>
        <taxon>Pseudomonadales</taxon>
        <taxon>Pseudomonadaceae</taxon>
        <taxon>Pseudomonas</taxon>
    </lineage>
</organism>
<evidence type="ECO:0000313" key="1">
    <source>
        <dbReference type="EMBL" id="MFK9080181.1"/>
    </source>
</evidence>
<comment type="caution">
    <text evidence="1">The sequence shown here is derived from an EMBL/GenBank/DDBJ whole genome shotgun (WGS) entry which is preliminary data.</text>
</comment>
<evidence type="ECO:0000313" key="2">
    <source>
        <dbReference type="Proteomes" id="UP001622950"/>
    </source>
</evidence>
<accession>A0ACC7MNN8</accession>
<dbReference type="EMBL" id="JBJHQE010000006">
    <property type="protein sequence ID" value="MFK9080181.1"/>
    <property type="molecule type" value="Genomic_DNA"/>
</dbReference>
<gene>
    <name evidence="1" type="ORF">ACJEBM_05780</name>
</gene>
<reference evidence="1" key="1">
    <citation type="submission" date="2024-11" db="EMBL/GenBank/DDBJ databases">
        <authorList>
            <person name="Lucas J.A."/>
        </authorList>
    </citation>
    <scope>NUCLEOTIDE SEQUENCE</scope>
    <source>
        <strain evidence="1">Z 8.8</strain>
    </source>
</reference>
<proteinExistence type="predicted"/>
<name>A0ACC7MNN8_9PSED</name>
<dbReference type="Proteomes" id="UP001622950">
    <property type="component" value="Unassembled WGS sequence"/>
</dbReference>
<protein>
    <submittedName>
        <fullName evidence="1">Uncharacterized protein</fullName>
    </submittedName>
</protein>
<sequence length="103" mass="11221">MNRTNFEHALCAVLIMAVLWLAFSLLGVPSGQWVGAAAGIAFFAGREFTQAQRAIAKTQGVTLTDLPWYSALDIRTWSRDGRLDLLFPVVSCLALACLVPLLL</sequence>
<keyword evidence="2" id="KW-1185">Reference proteome</keyword>